<sequence>MIQILSQNKIVKITLFSMIASALLIVPLFVFSEESGSGGKVPVSGSGGRVPSSNQTITIPNPLKVTTIAALVERINRWLIYIGAPILTLMVIIGAFQILTAGGNPEKVTSGRKTITYAVIGYALLLLSSGITKIIESILGA</sequence>
<name>A0A1G1ZT48_9BACT</name>
<feature type="transmembrane region" description="Helical" evidence="1">
    <location>
        <begin position="78"/>
        <end position="102"/>
    </location>
</feature>
<dbReference type="InterPro" id="IPR043993">
    <property type="entry name" value="T4SS_pilin"/>
</dbReference>
<dbReference type="EMBL" id="MHJM01000035">
    <property type="protein sequence ID" value="OGY66930.1"/>
    <property type="molecule type" value="Genomic_DNA"/>
</dbReference>
<dbReference type="AlphaFoldDB" id="A0A1G1ZT48"/>
<organism evidence="2 3">
    <name type="scientific">Candidatus Harrisonbacteria bacterium RIFCSPLOWO2_02_FULL_45_10c</name>
    <dbReference type="NCBI Taxonomy" id="1798410"/>
    <lineage>
        <taxon>Bacteria</taxon>
        <taxon>Candidatus Harrisoniibacteriota</taxon>
    </lineage>
</organism>
<feature type="transmembrane region" description="Helical" evidence="1">
    <location>
        <begin position="12"/>
        <end position="31"/>
    </location>
</feature>
<feature type="transmembrane region" description="Helical" evidence="1">
    <location>
        <begin position="114"/>
        <end position="135"/>
    </location>
</feature>
<dbReference type="STRING" id="1798410.A3H63_02410"/>
<protein>
    <submittedName>
        <fullName evidence="2">Uncharacterized protein</fullName>
    </submittedName>
</protein>
<evidence type="ECO:0000313" key="3">
    <source>
        <dbReference type="Proteomes" id="UP000176284"/>
    </source>
</evidence>
<dbReference type="Proteomes" id="UP000176284">
    <property type="component" value="Unassembled WGS sequence"/>
</dbReference>
<accession>A0A1G1ZT48</accession>
<gene>
    <name evidence="2" type="ORF">A3H63_02410</name>
</gene>
<dbReference type="Pfam" id="PF18895">
    <property type="entry name" value="T4SS_pilin"/>
    <property type="match status" value="1"/>
</dbReference>
<evidence type="ECO:0000256" key="1">
    <source>
        <dbReference type="SAM" id="Phobius"/>
    </source>
</evidence>
<comment type="caution">
    <text evidence="2">The sequence shown here is derived from an EMBL/GenBank/DDBJ whole genome shotgun (WGS) entry which is preliminary data.</text>
</comment>
<keyword evidence="1" id="KW-1133">Transmembrane helix</keyword>
<evidence type="ECO:0000313" key="2">
    <source>
        <dbReference type="EMBL" id="OGY66930.1"/>
    </source>
</evidence>
<proteinExistence type="predicted"/>
<keyword evidence="1" id="KW-0472">Membrane</keyword>
<keyword evidence="1" id="KW-0812">Transmembrane</keyword>
<reference evidence="2 3" key="1">
    <citation type="journal article" date="2016" name="Nat. Commun.">
        <title>Thousands of microbial genomes shed light on interconnected biogeochemical processes in an aquifer system.</title>
        <authorList>
            <person name="Anantharaman K."/>
            <person name="Brown C.T."/>
            <person name="Hug L.A."/>
            <person name="Sharon I."/>
            <person name="Castelle C.J."/>
            <person name="Probst A.J."/>
            <person name="Thomas B.C."/>
            <person name="Singh A."/>
            <person name="Wilkins M.J."/>
            <person name="Karaoz U."/>
            <person name="Brodie E.L."/>
            <person name="Williams K.H."/>
            <person name="Hubbard S.S."/>
            <person name="Banfield J.F."/>
        </authorList>
    </citation>
    <scope>NUCLEOTIDE SEQUENCE [LARGE SCALE GENOMIC DNA]</scope>
</reference>